<dbReference type="InterPro" id="IPR036265">
    <property type="entry name" value="HIT-like_sf"/>
</dbReference>
<reference evidence="1 2" key="1">
    <citation type="submission" date="2021-05" db="EMBL/GenBank/DDBJ databases">
        <title>Novel Bacillus species.</title>
        <authorList>
            <person name="Liu G."/>
        </authorList>
    </citation>
    <scope>NUCLEOTIDE SEQUENCE [LARGE SCALE GENOMIC DNA]</scope>
    <source>
        <strain evidence="1 2">FJAT-49682</strain>
    </source>
</reference>
<dbReference type="EMBL" id="JAGYPN010000001">
    <property type="protein sequence ID" value="MBS4221989.1"/>
    <property type="molecule type" value="Genomic_DNA"/>
</dbReference>
<dbReference type="SUPFAM" id="SSF54197">
    <property type="entry name" value="HIT-like"/>
    <property type="match status" value="1"/>
</dbReference>
<dbReference type="Gene3D" id="3.30.428.10">
    <property type="entry name" value="HIT-like"/>
    <property type="match status" value="2"/>
</dbReference>
<evidence type="ECO:0000313" key="2">
    <source>
        <dbReference type="Proteomes" id="UP000676456"/>
    </source>
</evidence>
<evidence type="ECO:0008006" key="3">
    <source>
        <dbReference type="Google" id="ProtNLM"/>
    </source>
</evidence>
<dbReference type="RefSeq" id="WP_213096968.1">
    <property type="nucleotide sequence ID" value="NZ_JAGYPK010000001.1"/>
</dbReference>
<protein>
    <recommendedName>
        <fullName evidence="3">Galactose-1-phosphate uridylyltransferase</fullName>
    </recommendedName>
</protein>
<gene>
    <name evidence="1" type="ORF">KHA91_04380</name>
</gene>
<accession>A0A942UQ47</accession>
<comment type="caution">
    <text evidence="1">The sequence shown here is derived from an EMBL/GenBank/DDBJ whole genome shotgun (WGS) entry which is preliminary data.</text>
</comment>
<dbReference type="AlphaFoldDB" id="A0A942UQ47"/>
<dbReference type="Proteomes" id="UP000676456">
    <property type="component" value="Unassembled WGS sequence"/>
</dbReference>
<keyword evidence="2" id="KW-1185">Reference proteome</keyword>
<organism evidence="1 2">
    <name type="scientific">Lederbergia citrea</name>
    <dbReference type="NCBI Taxonomy" id="2833581"/>
    <lineage>
        <taxon>Bacteria</taxon>
        <taxon>Bacillati</taxon>
        <taxon>Bacillota</taxon>
        <taxon>Bacilli</taxon>
        <taxon>Bacillales</taxon>
        <taxon>Bacillaceae</taxon>
        <taxon>Lederbergia</taxon>
    </lineage>
</organism>
<evidence type="ECO:0000313" key="1">
    <source>
        <dbReference type="EMBL" id="MBS4221989.1"/>
    </source>
</evidence>
<sequence>MMIKFRKEEEFFTFYDGKGTMIERKTEVRFDPLTGESSRLVFDPGLAPTPPDYTQVAEQTGGSSCPFCPENILDMTPIFPKEIAEEGRIMQGDAILFPNLFPYSKHNGVVVFSGEHYVRLEDFTIQMIKDAYLAAQTYIKKVQNIDPKARFASINWNYLPFSGGSILHPHLHVIVSESPTNYQALINEKIREFELEKGEEYFKALYETEKEIGERWIGEKGNIAWVHAFAPKSHNDFIGIFRNAYSLHDISKQDWLDFAQGLKGIFATLSEQGFASFNLMLDVPTNPESKQPIHIRLIPRINIGMLDTSDISFFQALHQEPLSVKIPEAVAAKARTNFNY</sequence>
<name>A0A942UQ47_9BACI</name>
<proteinExistence type="predicted"/>